<dbReference type="Proteomes" id="UP000050535">
    <property type="component" value="Unassembled WGS sequence"/>
</dbReference>
<evidence type="ECO:0000313" key="2">
    <source>
        <dbReference type="Proteomes" id="UP000050535"/>
    </source>
</evidence>
<evidence type="ECO:0008006" key="3">
    <source>
        <dbReference type="Google" id="ProtNLM"/>
    </source>
</evidence>
<dbReference type="STRING" id="699431.SY89_01356"/>
<gene>
    <name evidence="1" type="ORF">SY89_01356</name>
</gene>
<dbReference type="SUPFAM" id="SSF47240">
    <property type="entry name" value="Ferritin-like"/>
    <property type="match status" value="1"/>
</dbReference>
<dbReference type="EMBL" id="LGUC01000001">
    <property type="protein sequence ID" value="KPN30620.1"/>
    <property type="molecule type" value="Genomic_DNA"/>
</dbReference>
<name>A0A0P7GAY6_9EURY</name>
<reference evidence="2" key="1">
    <citation type="submission" date="2013-11" db="EMBL/GenBank/DDBJ databases">
        <authorList>
            <person name="Hoang H.T."/>
            <person name="Killian M.L."/>
            <person name="Madson D.M."/>
            <person name="Arruda P.H.E."/>
            <person name="Sun D."/>
            <person name="Schwartz K.J."/>
            <person name="Yoon K."/>
        </authorList>
    </citation>
    <scope>NUCLEOTIDE SEQUENCE [LARGE SCALE GENOMIC DNA]</scope>
    <source>
        <strain evidence="2">CDK2</strain>
    </source>
</reference>
<dbReference type="InterPro" id="IPR012347">
    <property type="entry name" value="Ferritin-like"/>
</dbReference>
<dbReference type="InterPro" id="IPR009078">
    <property type="entry name" value="Ferritin-like_SF"/>
</dbReference>
<dbReference type="Gene3D" id="1.20.1260.10">
    <property type="match status" value="1"/>
</dbReference>
<keyword evidence="2" id="KW-1185">Reference proteome</keyword>
<protein>
    <recommendedName>
        <fullName evidence="3">Rubrerythrin</fullName>
    </recommendedName>
</protein>
<organism evidence="1 2">
    <name type="scientific">Halolamina pelagica</name>
    <dbReference type="NCBI Taxonomy" id="699431"/>
    <lineage>
        <taxon>Archaea</taxon>
        <taxon>Methanobacteriati</taxon>
        <taxon>Methanobacteriota</taxon>
        <taxon>Stenosarchaea group</taxon>
        <taxon>Halobacteria</taxon>
        <taxon>Halobacteriales</taxon>
        <taxon>Haloferacaceae</taxon>
    </lineage>
</organism>
<sequence>MDGGTFRDRVQAAKSTELDRLGSASLLAALTDADPTTRRVLEAAADSEHAAHTTFSRWAVDEDDERVRQAFEDVADREQEHRRRVLAALPASASGYEPHDGGPLHEYLRGREGAIHRVAAGMVGRGLVAERTHSRLVSFFVDAGDSRRADLFRELRAETEAGTERGLDLLTTLCETDGDWTDARAVAEYTIQVAYDDYVDALREADIDPAAVH</sequence>
<dbReference type="OrthoDB" id="188002at2157"/>
<proteinExistence type="predicted"/>
<accession>A0A0P7GAY6</accession>
<dbReference type="AlphaFoldDB" id="A0A0P7GAY6"/>
<comment type="caution">
    <text evidence="1">The sequence shown here is derived from an EMBL/GenBank/DDBJ whole genome shotgun (WGS) entry which is preliminary data.</text>
</comment>
<dbReference type="RefSeq" id="WP_054583538.1">
    <property type="nucleotide sequence ID" value="NZ_LGUC01000001.1"/>
</dbReference>
<evidence type="ECO:0000313" key="1">
    <source>
        <dbReference type="EMBL" id="KPN30620.1"/>
    </source>
</evidence>